<reference evidence="3" key="2">
    <citation type="submission" date="2023-07" db="EMBL/GenBank/DDBJ databases">
        <authorList>
            <person name="Aydin F."/>
            <person name="Tarhane S."/>
            <person name="Saticioglu I.B."/>
            <person name="Karakaya E."/>
            <person name="Abay S."/>
            <person name="Guran O."/>
            <person name="Bozkurt E."/>
            <person name="Uzum N."/>
            <person name="Olgun K."/>
            <person name="Jablonski D."/>
        </authorList>
    </citation>
    <scope>NUCLEOTIDE SEQUENCE</scope>
    <source>
        <strain evidence="3">Faydin-H75</strain>
    </source>
</reference>
<gene>
    <name evidence="3" type="ORF">Q5I04_06790</name>
    <name evidence="4" type="ORF">Q5I06_07120</name>
</gene>
<keyword evidence="2" id="KW-0472">Membrane</keyword>
<keyword evidence="1" id="KW-0175">Coiled coil</keyword>
<name>A0AA90TC82_9HELI</name>
<dbReference type="EMBL" id="JAUPEV010000011">
    <property type="protein sequence ID" value="MDO7253613.1"/>
    <property type="molecule type" value="Genomic_DNA"/>
</dbReference>
<keyword evidence="2" id="KW-1133">Transmembrane helix</keyword>
<sequence length="103" mass="12339">MKIFLKILIASLIAGLWYHMNGDESGFVAIALFIFVLFVLLVKPIEFQSPAQREDYIQQMKKKREQKLAIETKQKEEQLRLYKANQEREEKRKKELEIKLKNR</sequence>
<dbReference type="EMBL" id="JAUYZK010000011">
    <property type="protein sequence ID" value="MDP2539541.1"/>
    <property type="molecule type" value="Genomic_DNA"/>
</dbReference>
<accession>A0AA90TC82</accession>
<organism evidence="4 5">
    <name type="scientific">Helicobacter cappadocius</name>
    <dbReference type="NCBI Taxonomy" id="3063998"/>
    <lineage>
        <taxon>Bacteria</taxon>
        <taxon>Pseudomonadati</taxon>
        <taxon>Campylobacterota</taxon>
        <taxon>Epsilonproteobacteria</taxon>
        <taxon>Campylobacterales</taxon>
        <taxon>Helicobacteraceae</taxon>
        <taxon>Helicobacter</taxon>
    </lineage>
</organism>
<evidence type="ECO:0000313" key="6">
    <source>
        <dbReference type="Proteomes" id="UP001240777"/>
    </source>
</evidence>
<evidence type="ECO:0000313" key="5">
    <source>
        <dbReference type="Proteomes" id="UP001177258"/>
    </source>
</evidence>
<reference evidence="4 6" key="1">
    <citation type="submission" date="2023-07" db="EMBL/GenBank/DDBJ databases">
        <title>Unpublished Manusciprt.</title>
        <authorList>
            <person name="Aydin F."/>
            <person name="Tarhane S."/>
            <person name="Saticioglu I.B."/>
            <person name="Karakaya E."/>
            <person name="Abay S."/>
            <person name="Guran O."/>
            <person name="Bozkurt E."/>
            <person name="Uzum N."/>
            <person name="Olgun K."/>
            <person name="Jablonski D."/>
        </authorList>
    </citation>
    <scope>NUCLEOTIDE SEQUENCE</scope>
    <source>
        <strain evidence="6">faydin-H75</strain>
        <strain evidence="4">Faydin-H76</strain>
    </source>
</reference>
<dbReference type="RefSeq" id="WP_305517455.1">
    <property type="nucleotide sequence ID" value="NZ_JAUPEV010000011.1"/>
</dbReference>
<proteinExistence type="predicted"/>
<evidence type="ECO:0000313" key="3">
    <source>
        <dbReference type="EMBL" id="MDO7253613.1"/>
    </source>
</evidence>
<feature type="transmembrane region" description="Helical" evidence="2">
    <location>
        <begin position="25"/>
        <end position="42"/>
    </location>
</feature>
<keyword evidence="2" id="KW-0812">Transmembrane</keyword>
<keyword evidence="6" id="KW-1185">Reference proteome</keyword>
<evidence type="ECO:0000256" key="1">
    <source>
        <dbReference type="SAM" id="Coils"/>
    </source>
</evidence>
<dbReference type="Proteomes" id="UP001240777">
    <property type="component" value="Unassembled WGS sequence"/>
</dbReference>
<comment type="caution">
    <text evidence="4">The sequence shown here is derived from an EMBL/GenBank/DDBJ whole genome shotgun (WGS) entry which is preliminary data.</text>
</comment>
<evidence type="ECO:0000256" key="2">
    <source>
        <dbReference type="SAM" id="Phobius"/>
    </source>
</evidence>
<feature type="coiled-coil region" evidence="1">
    <location>
        <begin position="72"/>
        <end position="99"/>
    </location>
</feature>
<protein>
    <submittedName>
        <fullName evidence="4">Uncharacterized protein</fullName>
    </submittedName>
</protein>
<evidence type="ECO:0000313" key="4">
    <source>
        <dbReference type="EMBL" id="MDP2539541.1"/>
    </source>
</evidence>
<reference evidence="3 5" key="3">
    <citation type="journal article" date="2024" name="Syst. Appl. Microbiol.">
        <title>Helicobacter cappadocius sp. nov., from lizards: The first psychrotrophic Helicobacter species.</title>
        <authorList>
            <person name="Aydin F."/>
            <person name="Tarhane S."/>
            <person name="Karakaya E."/>
            <person name="Abay S."/>
            <person name="Kayman T."/>
            <person name="Guran O."/>
            <person name="Bozkurt E."/>
            <person name="Uzum N."/>
            <person name="Avci A."/>
            <person name="Olgun K."/>
            <person name="Jablonski D."/>
            <person name="Guran C."/>
            <person name="Burcin Saticioglu I."/>
        </authorList>
    </citation>
    <scope>NUCLEOTIDE SEQUENCE [LARGE SCALE GENOMIC DNA]</scope>
    <source>
        <strain evidence="3">Faydin-H75</strain>
        <strain evidence="5">faydin-H76</strain>
    </source>
</reference>
<dbReference type="AlphaFoldDB" id="A0AA90TC82"/>
<dbReference type="Proteomes" id="UP001177258">
    <property type="component" value="Unassembled WGS sequence"/>
</dbReference>